<dbReference type="InterPro" id="IPR014942">
    <property type="entry name" value="AbiEii"/>
</dbReference>
<organism evidence="1">
    <name type="scientific">Microbacterium sp. LWS13-1.2</name>
    <dbReference type="NCBI Taxonomy" id="3135264"/>
    <lineage>
        <taxon>Bacteria</taxon>
        <taxon>Bacillati</taxon>
        <taxon>Actinomycetota</taxon>
        <taxon>Actinomycetes</taxon>
        <taxon>Micrococcales</taxon>
        <taxon>Microbacteriaceae</taxon>
        <taxon>Microbacterium</taxon>
    </lineage>
</organism>
<sequence>MREAGRGRHDGRVAGVLDDRERELIEATFRVDPEQVVRDHVISHALAAIASAGADDVIFFGGTALSRTHLTELRLSEDIDLIALGDRRAIADRIESAVARRLQRSLGAVAFTPPLRDTRHPEPSVMQVGDTRIQIQLLASDGYPAWPTEVVDIEQRYSDAAPAKLRVLTAAAFVASKLSSWSDRQASRDLYDLWAMSERGLIDAEAVDLFGRLGSYTSAASVPFTNIPSDAEWNAALSHQGMIRIGPGDAAKAVRVAIEAALER</sequence>
<evidence type="ECO:0000313" key="1">
    <source>
        <dbReference type="EMBL" id="WZO36105.1"/>
    </source>
</evidence>
<keyword evidence="1" id="KW-0808">Transferase</keyword>
<dbReference type="EMBL" id="CP151632">
    <property type="protein sequence ID" value="WZO36105.1"/>
    <property type="molecule type" value="Genomic_DNA"/>
</dbReference>
<name>A0AAU6SGS7_9MICO</name>
<dbReference type="Pfam" id="PF08843">
    <property type="entry name" value="AbiEii"/>
    <property type="match status" value="1"/>
</dbReference>
<proteinExistence type="predicted"/>
<dbReference type="Gene3D" id="3.10.450.620">
    <property type="entry name" value="JHP933, nucleotidyltransferase-like core domain"/>
    <property type="match status" value="1"/>
</dbReference>
<gene>
    <name evidence="1" type="ORF">MRBLWS13_003823</name>
</gene>
<dbReference type="AlphaFoldDB" id="A0AAU6SGS7"/>
<dbReference type="RefSeq" id="WP_349426905.1">
    <property type="nucleotide sequence ID" value="NZ_CP151632.1"/>
</dbReference>
<dbReference type="GO" id="GO:0016740">
    <property type="term" value="F:transferase activity"/>
    <property type="evidence" value="ECO:0007669"/>
    <property type="project" value="UniProtKB-KW"/>
</dbReference>
<protein>
    <submittedName>
        <fullName evidence="1">Nucleotidyl transferase AbiEii/AbiGii toxin family protein</fullName>
    </submittedName>
</protein>
<accession>A0AAU6SGS7</accession>
<reference evidence="1" key="1">
    <citation type="submission" date="2024-04" db="EMBL/GenBank/DDBJ databases">
        <authorList>
            <person name="Roder T."/>
            <person name="Oberhansli S."/>
            <person name="Kreuzer M."/>
        </authorList>
    </citation>
    <scope>NUCLEOTIDE SEQUENCE</scope>
    <source>
        <strain evidence="1">LWS13-1.2</strain>
    </source>
</reference>